<dbReference type="InterPro" id="IPR000742">
    <property type="entry name" value="EGF"/>
</dbReference>
<feature type="signal peptide" evidence="6">
    <location>
        <begin position="1"/>
        <end position="23"/>
    </location>
</feature>
<dbReference type="PROSITE" id="PS00010">
    <property type="entry name" value="ASX_HYDROXYL"/>
    <property type="match status" value="1"/>
</dbReference>
<dbReference type="PANTHER" id="PTHR36191">
    <property type="entry name" value="ENDO/EXONUCLEASE/PHOSPHATASE DOMAIN-CONTAINING PROTEIN-RELATED"/>
    <property type="match status" value="1"/>
</dbReference>
<keyword evidence="3" id="KW-0677">Repeat</keyword>
<dbReference type="InterPro" id="IPR000152">
    <property type="entry name" value="EGF-type_Asp/Asn_hydroxyl_site"/>
</dbReference>
<dbReference type="Proteomes" id="UP001159428">
    <property type="component" value="Unassembled WGS sequence"/>
</dbReference>
<evidence type="ECO:0000259" key="7">
    <source>
        <dbReference type="PROSITE" id="PS50026"/>
    </source>
</evidence>
<evidence type="ECO:0000313" key="10">
    <source>
        <dbReference type="Proteomes" id="UP001159428"/>
    </source>
</evidence>
<keyword evidence="2 6" id="KW-0732">Signal</keyword>
<dbReference type="PROSITE" id="PS01187">
    <property type="entry name" value="EGF_CA"/>
    <property type="match status" value="1"/>
</dbReference>
<dbReference type="EMBL" id="CALNXJ010000043">
    <property type="protein sequence ID" value="CAH3147394.1"/>
    <property type="molecule type" value="Genomic_DNA"/>
</dbReference>
<evidence type="ECO:0000256" key="2">
    <source>
        <dbReference type="ARBA" id="ARBA00022729"/>
    </source>
</evidence>
<evidence type="ECO:0000256" key="5">
    <source>
        <dbReference type="PROSITE-ProRule" id="PRU00076"/>
    </source>
</evidence>
<evidence type="ECO:0000256" key="6">
    <source>
        <dbReference type="SAM" id="SignalP"/>
    </source>
</evidence>
<dbReference type="Pfam" id="PF23283">
    <property type="entry name" value="D8C_UMOD"/>
    <property type="match status" value="1"/>
</dbReference>
<keyword evidence="1 5" id="KW-0245">EGF-like domain</keyword>
<evidence type="ECO:0000259" key="8">
    <source>
        <dbReference type="PROSITE" id="PS50948"/>
    </source>
</evidence>
<dbReference type="Gene3D" id="2.10.25.10">
    <property type="entry name" value="Laminin"/>
    <property type="match status" value="1"/>
</dbReference>
<reference evidence="9 10" key="1">
    <citation type="submission" date="2022-05" db="EMBL/GenBank/DDBJ databases">
        <authorList>
            <consortium name="Genoscope - CEA"/>
            <person name="William W."/>
        </authorList>
    </citation>
    <scope>NUCLEOTIDE SEQUENCE [LARGE SCALE GENOMIC DNA]</scope>
</reference>
<dbReference type="GO" id="GO:0005509">
    <property type="term" value="F:calcium ion binding"/>
    <property type="evidence" value="ECO:0007669"/>
    <property type="project" value="InterPro"/>
</dbReference>
<dbReference type="InterPro" id="IPR057774">
    <property type="entry name" value="D8C_UMOD/GP2/OIT3-like"/>
</dbReference>
<dbReference type="InterPro" id="IPR001881">
    <property type="entry name" value="EGF-like_Ca-bd_dom"/>
</dbReference>
<evidence type="ECO:0000256" key="1">
    <source>
        <dbReference type="ARBA" id="ARBA00022536"/>
    </source>
</evidence>
<dbReference type="PROSITE" id="PS50948">
    <property type="entry name" value="PAN"/>
    <property type="match status" value="1"/>
</dbReference>
<comment type="caution">
    <text evidence="9">The sequence shown here is derived from an EMBL/GenBank/DDBJ whole genome shotgun (WGS) entry which is preliminary data.</text>
</comment>
<dbReference type="AlphaFoldDB" id="A0AAU9XFV8"/>
<dbReference type="Pfam" id="PF07645">
    <property type="entry name" value="EGF_CA"/>
    <property type="match status" value="1"/>
</dbReference>
<accession>A0AAU9XFV8</accession>
<feature type="domain" description="Apple" evidence="8">
    <location>
        <begin position="26"/>
        <end position="95"/>
    </location>
</feature>
<dbReference type="Pfam" id="PF00024">
    <property type="entry name" value="PAN_1"/>
    <property type="match status" value="1"/>
</dbReference>
<evidence type="ECO:0000313" key="9">
    <source>
        <dbReference type="EMBL" id="CAH3147394.1"/>
    </source>
</evidence>
<dbReference type="PROSITE" id="PS01186">
    <property type="entry name" value="EGF_2"/>
    <property type="match status" value="1"/>
</dbReference>
<dbReference type="FunFam" id="2.10.25.10:FF:000038">
    <property type="entry name" value="Fibrillin 2"/>
    <property type="match status" value="1"/>
</dbReference>
<comment type="caution">
    <text evidence="5">Lacks conserved residue(s) required for the propagation of feature annotation.</text>
</comment>
<keyword evidence="10" id="KW-1185">Reference proteome</keyword>
<organism evidence="9 10">
    <name type="scientific">Pocillopora meandrina</name>
    <dbReference type="NCBI Taxonomy" id="46732"/>
    <lineage>
        <taxon>Eukaryota</taxon>
        <taxon>Metazoa</taxon>
        <taxon>Cnidaria</taxon>
        <taxon>Anthozoa</taxon>
        <taxon>Hexacorallia</taxon>
        <taxon>Scleractinia</taxon>
        <taxon>Astrocoeniina</taxon>
        <taxon>Pocilloporidae</taxon>
        <taxon>Pocillopora</taxon>
    </lineage>
</organism>
<dbReference type="SMART" id="SM00179">
    <property type="entry name" value="EGF_CA"/>
    <property type="match status" value="1"/>
</dbReference>
<gene>
    <name evidence="9" type="ORF">PMEA_00023374</name>
</gene>
<evidence type="ECO:0000256" key="3">
    <source>
        <dbReference type="ARBA" id="ARBA00022737"/>
    </source>
</evidence>
<sequence>MTGLQFSVIRVIFILTQLSKVTTTNCGRESSIHGMMLRGHTFKTLEAKSLSECVQECNEDDKCQSLNLVLLKDICELNKRTKEARPEDFVTNKECLYVRRWKKRVPLGSIPELPAESCAEIKRSEGAAMRSGGFWIQSSVNSGKASLVNCDVGESKDIDECKSRSLHGCHSDAVCHNTVGSYKCTCKEGFFGNGKTSCSPVGCVGYKWFTETDRRRSFPAYEIKCDRLKERSWYRFSEESGTKMATTCVPRYRCNTHAPSWLNGLHPEEHEGIVTRQVCFHWSNHCCHFTTIIRVRNCGSFYTYELGPINLCHIRYCGE</sequence>
<dbReference type="InterPro" id="IPR018097">
    <property type="entry name" value="EGF_Ca-bd_CS"/>
</dbReference>
<feature type="chain" id="PRO_5043325604" evidence="6">
    <location>
        <begin position="24"/>
        <end position="319"/>
    </location>
</feature>
<dbReference type="PROSITE" id="PS50026">
    <property type="entry name" value="EGF_3"/>
    <property type="match status" value="1"/>
</dbReference>
<dbReference type="SMART" id="SM00181">
    <property type="entry name" value="EGF"/>
    <property type="match status" value="1"/>
</dbReference>
<dbReference type="InterPro" id="IPR003609">
    <property type="entry name" value="Pan_app"/>
</dbReference>
<dbReference type="SUPFAM" id="SSF57196">
    <property type="entry name" value="EGF/Laminin"/>
    <property type="match status" value="1"/>
</dbReference>
<dbReference type="CDD" id="cd00054">
    <property type="entry name" value="EGF_CA"/>
    <property type="match status" value="1"/>
</dbReference>
<keyword evidence="4" id="KW-1015">Disulfide bond</keyword>
<protein>
    <submittedName>
        <fullName evidence="9">Uncharacterized protein</fullName>
    </submittedName>
</protein>
<feature type="domain" description="EGF-like" evidence="7">
    <location>
        <begin position="157"/>
        <end position="199"/>
    </location>
</feature>
<proteinExistence type="predicted"/>
<dbReference type="InterPro" id="IPR049883">
    <property type="entry name" value="NOTCH1_EGF-like"/>
</dbReference>
<dbReference type="PANTHER" id="PTHR36191:SF4">
    <property type="entry name" value="VWFD DOMAIN-CONTAINING PROTEIN"/>
    <property type="match status" value="1"/>
</dbReference>
<evidence type="ECO:0000256" key="4">
    <source>
        <dbReference type="ARBA" id="ARBA00023157"/>
    </source>
</evidence>
<name>A0AAU9XFV8_9CNID</name>